<dbReference type="WBParaSite" id="jg5657">
    <property type="protein sequence ID" value="jg5657"/>
    <property type="gene ID" value="jg5657"/>
</dbReference>
<proteinExistence type="inferred from homology"/>
<keyword evidence="3" id="KW-0408">Iron</keyword>
<dbReference type="Proteomes" id="UP000887574">
    <property type="component" value="Unplaced"/>
</dbReference>
<evidence type="ECO:0000313" key="5">
    <source>
        <dbReference type="WBParaSite" id="jg23165"/>
    </source>
</evidence>
<dbReference type="InterPro" id="IPR001128">
    <property type="entry name" value="Cyt_P450"/>
</dbReference>
<dbReference type="GO" id="GO:0016705">
    <property type="term" value="F:oxidoreductase activity, acting on paired donors, with incorporation or reduction of molecular oxygen"/>
    <property type="evidence" value="ECO:0007669"/>
    <property type="project" value="InterPro"/>
</dbReference>
<protein>
    <submittedName>
        <fullName evidence="5 6">Cytochrome P450</fullName>
    </submittedName>
</protein>
<evidence type="ECO:0000313" key="4">
    <source>
        <dbReference type="Proteomes" id="UP000887574"/>
    </source>
</evidence>
<organism evidence="4 5">
    <name type="scientific">Ditylenchus dipsaci</name>
    <dbReference type="NCBI Taxonomy" id="166011"/>
    <lineage>
        <taxon>Eukaryota</taxon>
        <taxon>Metazoa</taxon>
        <taxon>Ecdysozoa</taxon>
        <taxon>Nematoda</taxon>
        <taxon>Chromadorea</taxon>
        <taxon>Rhabditida</taxon>
        <taxon>Tylenchina</taxon>
        <taxon>Tylenchomorpha</taxon>
        <taxon>Sphaerularioidea</taxon>
        <taxon>Anguinidae</taxon>
        <taxon>Anguininae</taxon>
        <taxon>Ditylenchus</taxon>
    </lineage>
</organism>
<dbReference type="InterPro" id="IPR036396">
    <property type="entry name" value="Cyt_P450_sf"/>
</dbReference>
<keyword evidence="3" id="KW-0560">Oxidoreductase</keyword>
<evidence type="ECO:0000256" key="2">
    <source>
        <dbReference type="ARBA" id="ARBA00023033"/>
    </source>
</evidence>
<dbReference type="GO" id="GO:0004497">
    <property type="term" value="F:monooxygenase activity"/>
    <property type="evidence" value="ECO:0007669"/>
    <property type="project" value="UniProtKB-KW"/>
</dbReference>
<dbReference type="GO" id="GO:0005506">
    <property type="term" value="F:iron ion binding"/>
    <property type="evidence" value="ECO:0007669"/>
    <property type="project" value="InterPro"/>
</dbReference>
<dbReference type="GO" id="GO:0020037">
    <property type="term" value="F:heme binding"/>
    <property type="evidence" value="ECO:0007669"/>
    <property type="project" value="InterPro"/>
</dbReference>
<dbReference type="WBParaSite" id="jg23165">
    <property type="protein sequence ID" value="jg23165"/>
    <property type="gene ID" value="jg23165"/>
</dbReference>
<accession>A0A915DVA8</accession>
<evidence type="ECO:0000313" key="6">
    <source>
        <dbReference type="WBParaSite" id="jg5657"/>
    </source>
</evidence>
<dbReference type="Pfam" id="PF00067">
    <property type="entry name" value="p450"/>
    <property type="match status" value="1"/>
</dbReference>
<evidence type="ECO:0000256" key="3">
    <source>
        <dbReference type="RuleBase" id="RU000461"/>
    </source>
</evidence>
<evidence type="ECO:0000256" key="1">
    <source>
        <dbReference type="ARBA" id="ARBA00010617"/>
    </source>
</evidence>
<sequence length="81" mass="9227">MWLESNADRLPWWSFGAGARTCLGQRLVMLEAKTALVYLCRKFNFVATSATEKKLKLLMDGNSRELTSVYPESVTVKLEVR</sequence>
<keyword evidence="2 3" id="KW-0503">Monooxygenase</keyword>
<dbReference type="Gene3D" id="1.10.630.10">
    <property type="entry name" value="Cytochrome P450"/>
    <property type="match status" value="1"/>
</dbReference>
<dbReference type="InterPro" id="IPR017972">
    <property type="entry name" value="Cyt_P450_CS"/>
</dbReference>
<dbReference type="AlphaFoldDB" id="A0A915DVA8"/>
<keyword evidence="3" id="KW-0349">Heme</keyword>
<name>A0A915DVA8_9BILA</name>
<keyword evidence="4" id="KW-1185">Reference proteome</keyword>
<comment type="similarity">
    <text evidence="1 3">Belongs to the cytochrome P450 family.</text>
</comment>
<dbReference type="PROSITE" id="PS00086">
    <property type="entry name" value="CYTOCHROME_P450"/>
    <property type="match status" value="1"/>
</dbReference>
<keyword evidence="3" id="KW-0479">Metal-binding</keyword>
<dbReference type="SUPFAM" id="SSF48264">
    <property type="entry name" value="Cytochrome P450"/>
    <property type="match status" value="1"/>
</dbReference>
<reference evidence="5 6" key="1">
    <citation type="submission" date="2022-11" db="UniProtKB">
        <authorList>
            <consortium name="WormBaseParasite"/>
        </authorList>
    </citation>
    <scope>IDENTIFICATION</scope>
</reference>